<sequence>MQSRVDDLHPRIPKCPSDDFHPPVMPVKPRLPDNHPNPGFHVRTVHTGVAATHAAMGGPDALSQAC</sequence>
<keyword evidence="3" id="KW-1185">Reference proteome</keyword>
<feature type="compositionally biased region" description="Basic and acidic residues" evidence="1">
    <location>
        <begin position="1"/>
        <end position="21"/>
    </location>
</feature>
<organism evidence="2 3">
    <name type="scientific">Acrocarpospora corrugata</name>
    <dbReference type="NCBI Taxonomy" id="35763"/>
    <lineage>
        <taxon>Bacteria</taxon>
        <taxon>Bacillati</taxon>
        <taxon>Actinomycetota</taxon>
        <taxon>Actinomycetes</taxon>
        <taxon>Streptosporangiales</taxon>
        <taxon>Streptosporangiaceae</taxon>
        <taxon>Acrocarpospora</taxon>
    </lineage>
</organism>
<name>A0A5M3WBA8_9ACTN</name>
<dbReference type="Proteomes" id="UP000334990">
    <property type="component" value="Unassembled WGS sequence"/>
</dbReference>
<reference evidence="2 3" key="1">
    <citation type="submission" date="2019-10" db="EMBL/GenBank/DDBJ databases">
        <title>Whole genome shotgun sequence of Acrocarpospora corrugata NBRC 13972.</title>
        <authorList>
            <person name="Ichikawa N."/>
            <person name="Kimura A."/>
            <person name="Kitahashi Y."/>
            <person name="Komaki H."/>
            <person name="Oguchi A."/>
        </authorList>
    </citation>
    <scope>NUCLEOTIDE SEQUENCE [LARGE SCALE GENOMIC DNA]</scope>
    <source>
        <strain evidence="2 3">NBRC 13972</strain>
    </source>
</reference>
<evidence type="ECO:0000313" key="3">
    <source>
        <dbReference type="Proteomes" id="UP000334990"/>
    </source>
</evidence>
<protein>
    <submittedName>
        <fullName evidence="2">Uncharacterized protein</fullName>
    </submittedName>
</protein>
<evidence type="ECO:0000313" key="2">
    <source>
        <dbReference type="EMBL" id="GES06325.1"/>
    </source>
</evidence>
<proteinExistence type="predicted"/>
<comment type="caution">
    <text evidence="2">The sequence shown here is derived from an EMBL/GenBank/DDBJ whole genome shotgun (WGS) entry which is preliminary data.</text>
</comment>
<evidence type="ECO:0000256" key="1">
    <source>
        <dbReference type="SAM" id="MobiDB-lite"/>
    </source>
</evidence>
<dbReference type="AlphaFoldDB" id="A0A5M3WBA8"/>
<accession>A0A5M3WBA8</accession>
<feature type="region of interest" description="Disordered" evidence="1">
    <location>
        <begin position="1"/>
        <end position="39"/>
    </location>
</feature>
<dbReference type="EMBL" id="BLAD01000150">
    <property type="protein sequence ID" value="GES06325.1"/>
    <property type="molecule type" value="Genomic_DNA"/>
</dbReference>
<gene>
    <name evidence="2" type="ORF">Acor_83940</name>
</gene>